<comment type="subcellular location">
    <subcellularLocation>
        <location evidence="7">Cell membrane</location>
    </subcellularLocation>
    <subcellularLocation>
        <location evidence="7">Cytoplasm</location>
    </subcellularLocation>
</comment>
<dbReference type="GeneID" id="106661021"/>
<dbReference type="GO" id="GO:0046872">
    <property type="term" value="F:metal ion binding"/>
    <property type="evidence" value="ECO:0007669"/>
    <property type="project" value="UniProtKB-KW"/>
</dbReference>
<reference evidence="9" key="1">
    <citation type="submission" date="2022-01" db="UniProtKB">
        <authorList>
            <consortium name="EnsemblMetazoa"/>
        </authorList>
    </citation>
    <scope>IDENTIFICATION</scope>
</reference>
<dbReference type="PANTHER" id="PTHR22611:SF9">
    <property type="entry name" value="PROTEIN NAKED CUTICLE"/>
    <property type="match status" value="1"/>
</dbReference>
<evidence type="ECO:0000256" key="7">
    <source>
        <dbReference type="RuleBase" id="RU367060"/>
    </source>
</evidence>
<dbReference type="GO" id="GO:0005737">
    <property type="term" value="C:cytoplasm"/>
    <property type="evidence" value="ECO:0007669"/>
    <property type="project" value="UniProtKB-SubCell"/>
</dbReference>
<evidence type="ECO:0000256" key="4">
    <source>
        <dbReference type="ARBA" id="ARBA00022687"/>
    </source>
</evidence>
<dbReference type="OrthoDB" id="5953812at2759"/>
<proteinExistence type="inferred from homology"/>
<evidence type="ECO:0000313" key="10">
    <source>
        <dbReference type="Proteomes" id="UP000494040"/>
    </source>
</evidence>
<dbReference type="OMA" id="DITHHTM"/>
<name>A0A8I6R991_CIMLE</name>
<keyword evidence="4 7" id="KW-0879">Wnt signaling pathway</keyword>
<comment type="function">
    <text evidence="7">Cell autonomous antagonist of the canonical Wnt signaling pathway.</text>
</comment>
<dbReference type="KEGG" id="clec:106661021"/>
<dbReference type="GO" id="GO:0016055">
    <property type="term" value="P:Wnt signaling pathway"/>
    <property type="evidence" value="ECO:0007669"/>
    <property type="project" value="UniProtKB-UniRule"/>
</dbReference>
<evidence type="ECO:0000313" key="9">
    <source>
        <dbReference type="EnsemblMetazoa" id="XP_014239607.1"/>
    </source>
</evidence>
<protein>
    <recommendedName>
        <fullName evidence="7">Protein naked cuticle homolog</fullName>
    </recommendedName>
</protein>
<keyword evidence="6" id="KW-0472">Membrane</keyword>
<evidence type="ECO:0000256" key="6">
    <source>
        <dbReference type="ARBA" id="ARBA00023136"/>
    </source>
</evidence>
<dbReference type="AlphaFoldDB" id="A0A8I6R991"/>
<evidence type="ECO:0000256" key="2">
    <source>
        <dbReference type="ARBA" id="ARBA00022475"/>
    </source>
</evidence>
<sequence>MANYLVRWWKTKFLSGYKQFTGADDDVEDARSENPASTNLKELSCDMPLKEGTTPVGKDRLQEFSFTLYDFDGHGKVTKDDIAGLVTTIYETLGSSLKVPHYGSKTIKVKLTVTPNIDIAEKNKAQTVLHNCNNNNNTINNNHFNNNFNNINNNNNNNDNHNHSINNSKGFKKDFNVTIRERRTGKVGDADITHHTMSHVTPTMNCNGCRSKKRSSSLQRQQLLKIIQANMEKNNLPFQTSRASPLWAHEKEKIPRSHPWRGGQESLGRHHHQKHRHREAEQARAMAQVVKWLEQEFSSPKQDHNKYSPTNDYLEHRHIHEHVHHHYHHYQDTPISI</sequence>
<accession>A0A8I6R991</accession>
<evidence type="ECO:0000256" key="5">
    <source>
        <dbReference type="ARBA" id="ARBA00022723"/>
    </source>
</evidence>
<keyword evidence="2 7" id="KW-1003">Cell membrane</keyword>
<dbReference type="PANTHER" id="PTHR22611">
    <property type="entry name" value="PROTEIN NAKED CUTICLE"/>
    <property type="match status" value="1"/>
</dbReference>
<dbReference type="GO" id="GO:0005886">
    <property type="term" value="C:plasma membrane"/>
    <property type="evidence" value="ECO:0007669"/>
    <property type="project" value="UniProtKB-SubCell"/>
</dbReference>
<evidence type="ECO:0000256" key="3">
    <source>
        <dbReference type="ARBA" id="ARBA00022490"/>
    </source>
</evidence>
<keyword evidence="3" id="KW-0963">Cytoplasm</keyword>
<evidence type="ECO:0000256" key="8">
    <source>
        <dbReference type="SAM" id="MobiDB-lite"/>
    </source>
</evidence>
<dbReference type="EnsemblMetazoa" id="XM_014384121.2">
    <property type="protein sequence ID" value="XP_014239607.1"/>
    <property type="gene ID" value="LOC106661021"/>
</dbReference>
<dbReference type="RefSeq" id="XP_014239607.1">
    <property type="nucleotide sequence ID" value="XM_014384121.2"/>
</dbReference>
<keyword evidence="5" id="KW-0479">Metal-binding</keyword>
<comment type="similarity">
    <text evidence="1 7">Belongs to the NKD family.</text>
</comment>
<feature type="region of interest" description="Disordered" evidence="8">
    <location>
        <begin position="251"/>
        <end position="274"/>
    </location>
</feature>
<dbReference type="InterPro" id="IPR040140">
    <property type="entry name" value="Nkd-like"/>
</dbReference>
<keyword evidence="10" id="KW-1185">Reference proteome</keyword>
<evidence type="ECO:0000256" key="1">
    <source>
        <dbReference type="ARBA" id="ARBA00007081"/>
    </source>
</evidence>
<dbReference type="Proteomes" id="UP000494040">
    <property type="component" value="Unassembled WGS sequence"/>
</dbReference>
<organism evidence="9 10">
    <name type="scientific">Cimex lectularius</name>
    <name type="common">Bed bug</name>
    <name type="synonym">Acanthia lectularia</name>
    <dbReference type="NCBI Taxonomy" id="79782"/>
    <lineage>
        <taxon>Eukaryota</taxon>
        <taxon>Metazoa</taxon>
        <taxon>Ecdysozoa</taxon>
        <taxon>Arthropoda</taxon>
        <taxon>Hexapoda</taxon>
        <taxon>Insecta</taxon>
        <taxon>Pterygota</taxon>
        <taxon>Neoptera</taxon>
        <taxon>Paraneoptera</taxon>
        <taxon>Hemiptera</taxon>
        <taxon>Heteroptera</taxon>
        <taxon>Panheteroptera</taxon>
        <taxon>Cimicomorpha</taxon>
        <taxon>Cimicidae</taxon>
        <taxon>Cimex</taxon>
    </lineage>
</organism>
<dbReference type="GO" id="GO:0090090">
    <property type="term" value="P:negative regulation of canonical Wnt signaling pathway"/>
    <property type="evidence" value="ECO:0007669"/>
    <property type="project" value="UniProtKB-ARBA"/>
</dbReference>